<evidence type="ECO:0000313" key="7">
    <source>
        <dbReference type="Proteomes" id="UP000664414"/>
    </source>
</evidence>
<keyword evidence="5" id="KW-0012">Acyltransferase</keyword>
<gene>
    <name evidence="6" type="ORF">J0H12_02905</name>
</gene>
<evidence type="ECO:0000256" key="1">
    <source>
        <dbReference type="ARBA" id="ARBA00007274"/>
    </source>
</evidence>
<dbReference type="Proteomes" id="UP000664414">
    <property type="component" value="Unassembled WGS sequence"/>
</dbReference>
<dbReference type="PANTHER" id="PTHR43300:SF11">
    <property type="entry name" value="ACETYLTRANSFERASE RV3034C-RELATED"/>
    <property type="match status" value="1"/>
</dbReference>
<evidence type="ECO:0000256" key="2">
    <source>
        <dbReference type="ARBA" id="ARBA00022679"/>
    </source>
</evidence>
<dbReference type="AlphaFoldDB" id="A0A8J7Q0F5"/>
<dbReference type="Pfam" id="PF00132">
    <property type="entry name" value="Hexapep"/>
    <property type="match status" value="1"/>
</dbReference>
<evidence type="ECO:0000313" key="6">
    <source>
        <dbReference type="EMBL" id="MBN9412863.1"/>
    </source>
</evidence>
<dbReference type="InterPro" id="IPR001451">
    <property type="entry name" value="Hexapep"/>
</dbReference>
<dbReference type="EMBL" id="JAFKGL010000013">
    <property type="protein sequence ID" value="MBN9412863.1"/>
    <property type="molecule type" value="Genomic_DNA"/>
</dbReference>
<dbReference type="PANTHER" id="PTHR43300">
    <property type="entry name" value="ACETYLTRANSFERASE"/>
    <property type="match status" value="1"/>
</dbReference>
<comment type="similarity">
    <text evidence="1">Belongs to the transferase hexapeptide repeat family.</text>
</comment>
<evidence type="ECO:0000256" key="4">
    <source>
        <dbReference type="ARBA" id="ARBA00023251"/>
    </source>
</evidence>
<keyword evidence="4" id="KW-0046">Antibiotic resistance</keyword>
<dbReference type="GO" id="GO:0016746">
    <property type="term" value="F:acyltransferase activity"/>
    <property type="evidence" value="ECO:0007669"/>
    <property type="project" value="UniProtKB-KW"/>
</dbReference>
<name>A0A8J7Q0F5_9PROT</name>
<dbReference type="FunFam" id="2.160.10.10:FF:000037">
    <property type="entry name" value="Streptogramin A acetyltransferase"/>
    <property type="match status" value="1"/>
</dbReference>
<keyword evidence="3" id="KW-0677">Repeat</keyword>
<dbReference type="GO" id="GO:0046677">
    <property type="term" value="P:response to antibiotic"/>
    <property type="evidence" value="ECO:0007669"/>
    <property type="project" value="UniProtKB-KW"/>
</dbReference>
<sequence>MNSLFPNPDILYPIKDVKRTCFLKNIITNPQIIVGDYTYYDDPDDVYNFEKNILYLFDFMKDKLIIGKFCQIATGVKFIMNGSNHAMDGISTYPFRVFGESWQTASMNAVSKGDTVIGNDVWIGNSATIMQGINIGHGAIIGTNALVTKNVEPYTIVGGNPAQLIRKRFDEETISFLLDLAWWDWPVEKITLFLEAITTGDIQALKGQ</sequence>
<dbReference type="PROSITE" id="PS00101">
    <property type="entry name" value="HEXAPEP_TRANSFERASES"/>
    <property type="match status" value="1"/>
</dbReference>
<keyword evidence="2" id="KW-0808">Transferase</keyword>
<evidence type="ECO:0000256" key="3">
    <source>
        <dbReference type="ARBA" id="ARBA00022737"/>
    </source>
</evidence>
<accession>A0A8J7Q0F5</accession>
<dbReference type="Gene3D" id="2.160.10.10">
    <property type="entry name" value="Hexapeptide repeat proteins"/>
    <property type="match status" value="1"/>
</dbReference>
<proteinExistence type="inferred from homology"/>
<reference evidence="6" key="1">
    <citation type="submission" date="2021-02" db="EMBL/GenBank/DDBJ databases">
        <title>Thiocyanate and organic carbon inputs drive convergent selection for specific autotrophic Afipia and Thiobacillus strains within complex microbiomes.</title>
        <authorList>
            <person name="Huddy R.J."/>
            <person name="Sachdeva R."/>
            <person name="Kadzinga F."/>
            <person name="Kantor R.S."/>
            <person name="Harrison S.T.L."/>
            <person name="Banfield J.F."/>
        </authorList>
    </citation>
    <scope>NUCLEOTIDE SEQUENCE</scope>
    <source>
        <strain evidence="6">SCN18_10_11_15_R4_P_38_20</strain>
    </source>
</reference>
<evidence type="ECO:0000256" key="5">
    <source>
        <dbReference type="ARBA" id="ARBA00023315"/>
    </source>
</evidence>
<dbReference type="InterPro" id="IPR050179">
    <property type="entry name" value="Trans_hexapeptide_repeat"/>
</dbReference>
<dbReference type="SUPFAM" id="SSF51161">
    <property type="entry name" value="Trimeric LpxA-like enzymes"/>
    <property type="match status" value="1"/>
</dbReference>
<dbReference type="InterPro" id="IPR018357">
    <property type="entry name" value="Hexapep_transf_CS"/>
</dbReference>
<protein>
    <submittedName>
        <fullName evidence="6">CatB-related O-acetyltransferase</fullName>
    </submittedName>
</protein>
<organism evidence="6 7">
    <name type="scientific">Candidatus Paracaedimonas acanthamoebae</name>
    <dbReference type="NCBI Taxonomy" id="244581"/>
    <lineage>
        <taxon>Bacteria</taxon>
        <taxon>Pseudomonadati</taxon>
        <taxon>Pseudomonadota</taxon>
        <taxon>Alphaproteobacteria</taxon>
        <taxon>Holosporales</taxon>
        <taxon>Caedimonadaceae</taxon>
        <taxon>Candidatus Paracaedimonas</taxon>
    </lineage>
</organism>
<comment type="caution">
    <text evidence="6">The sequence shown here is derived from an EMBL/GenBank/DDBJ whole genome shotgun (WGS) entry which is preliminary data.</text>
</comment>
<dbReference type="CDD" id="cd03349">
    <property type="entry name" value="LbH_XAT"/>
    <property type="match status" value="1"/>
</dbReference>
<dbReference type="InterPro" id="IPR011004">
    <property type="entry name" value="Trimer_LpxA-like_sf"/>
</dbReference>